<gene>
    <name evidence="1" type="ORF">BP00DRAFT_112687</name>
</gene>
<proteinExistence type="predicted"/>
<sequence>MVEEDEELETKTAKERQSVEQWKAKCTHCIYQTDSKRSTLALSARDGTAWFGVLGPEVEFLRLLWSTFLGSIELA</sequence>
<keyword evidence="2" id="KW-1185">Reference proteome</keyword>
<protein>
    <submittedName>
        <fullName evidence="1">Uncharacterized protein</fullName>
    </submittedName>
</protein>
<reference evidence="1 2" key="1">
    <citation type="submission" date="2018-02" db="EMBL/GenBank/DDBJ databases">
        <title>The genomes of Aspergillus section Nigri reveals drivers in fungal speciation.</title>
        <authorList>
            <consortium name="DOE Joint Genome Institute"/>
            <person name="Vesth T.C."/>
            <person name="Nybo J."/>
            <person name="Theobald S."/>
            <person name="Brandl J."/>
            <person name="Frisvad J.C."/>
            <person name="Nielsen K.F."/>
            <person name="Lyhne E.K."/>
            <person name="Kogle M.E."/>
            <person name="Kuo A."/>
            <person name="Riley R."/>
            <person name="Clum A."/>
            <person name="Nolan M."/>
            <person name="Lipzen A."/>
            <person name="Salamov A."/>
            <person name="Henrissat B."/>
            <person name="Wiebenga A."/>
            <person name="De vries R.P."/>
            <person name="Grigoriev I.V."/>
            <person name="Mortensen U.H."/>
            <person name="Andersen M.R."/>
            <person name="Baker S.E."/>
        </authorList>
    </citation>
    <scope>NUCLEOTIDE SEQUENCE [LARGE SCALE GENOMIC DNA]</scope>
    <source>
        <strain evidence="1 2">CBS 114.80</strain>
    </source>
</reference>
<dbReference type="EMBL" id="KZ825482">
    <property type="protein sequence ID" value="PYI33679.1"/>
    <property type="molecule type" value="Genomic_DNA"/>
</dbReference>
<accession>A0A2V5IAJ5</accession>
<dbReference type="Proteomes" id="UP000248817">
    <property type="component" value="Unassembled WGS sequence"/>
</dbReference>
<organism evidence="1 2">
    <name type="scientific">Aspergillus indologenus CBS 114.80</name>
    <dbReference type="NCBI Taxonomy" id="1450541"/>
    <lineage>
        <taxon>Eukaryota</taxon>
        <taxon>Fungi</taxon>
        <taxon>Dikarya</taxon>
        <taxon>Ascomycota</taxon>
        <taxon>Pezizomycotina</taxon>
        <taxon>Eurotiomycetes</taxon>
        <taxon>Eurotiomycetidae</taxon>
        <taxon>Eurotiales</taxon>
        <taxon>Aspergillaceae</taxon>
        <taxon>Aspergillus</taxon>
        <taxon>Aspergillus subgen. Circumdati</taxon>
    </lineage>
</organism>
<dbReference type="AlphaFoldDB" id="A0A2V5IAJ5"/>
<name>A0A2V5IAJ5_9EURO</name>
<evidence type="ECO:0000313" key="1">
    <source>
        <dbReference type="EMBL" id="PYI33679.1"/>
    </source>
</evidence>
<evidence type="ECO:0000313" key="2">
    <source>
        <dbReference type="Proteomes" id="UP000248817"/>
    </source>
</evidence>